<dbReference type="Pfam" id="PF13556">
    <property type="entry name" value="HTH_30"/>
    <property type="match status" value="1"/>
</dbReference>
<keyword evidence="3" id="KW-1185">Reference proteome</keyword>
<accession>A0A398B1D0</accession>
<dbReference type="InterPro" id="IPR029016">
    <property type="entry name" value="GAF-like_dom_sf"/>
</dbReference>
<proteinExistence type="predicted"/>
<comment type="caution">
    <text evidence="2">The sequence shown here is derived from an EMBL/GenBank/DDBJ whole genome shotgun (WGS) entry which is preliminary data.</text>
</comment>
<dbReference type="EMBL" id="QWVS01000032">
    <property type="protein sequence ID" value="RID83647.1"/>
    <property type="molecule type" value="Genomic_DNA"/>
</dbReference>
<reference evidence="2 3" key="1">
    <citation type="submission" date="2018-08" db="EMBL/GenBank/DDBJ databases">
        <title>Bacillus jemisoniae sp. nov., Bacillus chryseoplanitiae sp. nov., Bacillus resnikiae sp. nov., and Bacillus frankliniae sp. nov., isolated from Viking spacecraft and associated surfaces.</title>
        <authorList>
            <person name="Seuylemezian A."/>
            <person name="Vaishampayan P."/>
        </authorList>
    </citation>
    <scope>NUCLEOTIDE SEQUENCE [LARGE SCALE GENOMIC DNA]</scope>
    <source>
        <strain evidence="2 3">MA001</strain>
    </source>
</reference>
<dbReference type="Pfam" id="PF13185">
    <property type="entry name" value="GAF_2"/>
    <property type="match status" value="1"/>
</dbReference>
<feature type="domain" description="GAF" evidence="1">
    <location>
        <begin position="37"/>
        <end position="196"/>
    </location>
</feature>
<evidence type="ECO:0000313" key="3">
    <source>
        <dbReference type="Proteomes" id="UP000266016"/>
    </source>
</evidence>
<organism evidence="2 3">
    <name type="scientific">Peribacillus asahii</name>
    <dbReference type="NCBI Taxonomy" id="228899"/>
    <lineage>
        <taxon>Bacteria</taxon>
        <taxon>Bacillati</taxon>
        <taxon>Bacillota</taxon>
        <taxon>Bacilli</taxon>
        <taxon>Bacillales</taxon>
        <taxon>Bacillaceae</taxon>
        <taxon>Peribacillus</taxon>
    </lineage>
</organism>
<evidence type="ECO:0000313" key="2">
    <source>
        <dbReference type="EMBL" id="RID83647.1"/>
    </source>
</evidence>
<dbReference type="InterPro" id="IPR025736">
    <property type="entry name" value="PucR_C-HTH_dom"/>
</dbReference>
<dbReference type="Gene3D" id="1.10.10.2840">
    <property type="entry name" value="PucR C-terminal helix-turn-helix domain"/>
    <property type="match status" value="1"/>
</dbReference>
<sequence>MERKEALLQQLSIENQKAQYHVTNLMESFQAMNSTLELDEVLKKIMHFALKIVETAEAGYIQMYDEHSNKLIIKTYVGFNENISFLKINIGESITGKVFKDGCVRLITTSEKIYNSMSDLSKENLNILNKAHPNSQTIKSILAVPVSFGTKRIGVMTFHCFDIEDGLSETDLLLLQSFASQAAIALHNAQLHTEVQKSLDEVTHLSQRLKETNALLEKRTEIHNHLTKLSVQNKGLKAIIIEMNKLMERNFIYADYLEGNYVPQPIKHFTERIDDIFFFFTNKIEPAYVSICDTIHIDCYIYPIRSGSVFLGCLIVEGSAPLSQLDKLIIEQGAPILSLEIMKLRSQTEIMYKKTYETYQQFLKVKNPQQAEIAAKELGIDNHYFLQTALIELDGNVDLRSLENDALLLLTHLKEKITLENSLLFSYNNKITFFSSARDTVSEAYITKIIENSIKWWNERFTVVARAGISTGHYYPGQAEENHVKAEKALLHLKNQKKKGVLHYRDIGISILFLNHSPEEIHSFLRETFSRLWTNQEKKDELLHTLFTYIQNNRSMTSTAKELHIHTNTLYHRIKKIEDILDMDFSHYEDYLKVQLAVYLYKTFFGSLTEPGNLM</sequence>
<dbReference type="SMART" id="SM00065">
    <property type="entry name" value="GAF"/>
    <property type="match status" value="1"/>
</dbReference>
<dbReference type="InterPro" id="IPR003018">
    <property type="entry name" value="GAF"/>
</dbReference>
<dbReference type="PANTHER" id="PTHR33744">
    <property type="entry name" value="CARBOHYDRATE DIACID REGULATOR"/>
    <property type="match status" value="1"/>
</dbReference>
<evidence type="ECO:0000259" key="1">
    <source>
        <dbReference type="SMART" id="SM00065"/>
    </source>
</evidence>
<dbReference type="AlphaFoldDB" id="A0A398B1D0"/>
<dbReference type="InterPro" id="IPR051448">
    <property type="entry name" value="CdaR-like_regulators"/>
</dbReference>
<dbReference type="Gene3D" id="3.30.450.40">
    <property type="match status" value="1"/>
</dbReference>
<dbReference type="PANTHER" id="PTHR33744:SF1">
    <property type="entry name" value="DNA-BINDING TRANSCRIPTIONAL ACTIVATOR ADER"/>
    <property type="match status" value="1"/>
</dbReference>
<dbReference type="Proteomes" id="UP000266016">
    <property type="component" value="Unassembled WGS sequence"/>
</dbReference>
<dbReference type="RefSeq" id="WP_119118029.1">
    <property type="nucleotide sequence ID" value="NZ_QWVS01000032.1"/>
</dbReference>
<name>A0A398B1D0_9BACI</name>
<gene>
    <name evidence="2" type="ORF">D1953_15185</name>
</gene>
<dbReference type="InterPro" id="IPR042070">
    <property type="entry name" value="PucR_C-HTH_sf"/>
</dbReference>
<protein>
    <submittedName>
        <fullName evidence="2">GAF domain-containing protein</fullName>
    </submittedName>
</protein>
<dbReference type="SUPFAM" id="SSF55781">
    <property type="entry name" value="GAF domain-like"/>
    <property type="match status" value="1"/>
</dbReference>